<gene>
    <name evidence="1" type="ORF">ACI1P1_07305</name>
</gene>
<evidence type="ECO:0000313" key="1">
    <source>
        <dbReference type="EMBL" id="MFM9328086.1"/>
    </source>
</evidence>
<sequence length="244" mass="27562">MLRILLVEDEANLRSGFRRVLENVIGGVKVAGEAANGKEALDWLKCNRADAVLTDIRMGEMGGIELLRRLAALHPELPVVIISGYSDFEYAREAIRFGAVDYLLKPVETVELARVVERLRKRLGGEAERAPAREQEERQVIRRVKEMITAQLDQDISLQLLAGQVHLNHRYLSALFKSETGQNLSDYVTQMRIERAKQLLKGTQMRVQDIAPLSGYPNVKYFLAIFKQSVGATPSEYRENPDTI</sequence>
<dbReference type="Proteomes" id="UP001631969">
    <property type="component" value="Unassembled WGS sequence"/>
</dbReference>
<evidence type="ECO:0000313" key="2">
    <source>
        <dbReference type="Proteomes" id="UP001631969"/>
    </source>
</evidence>
<dbReference type="EMBL" id="JBJURJ010000004">
    <property type="protein sequence ID" value="MFM9328086.1"/>
    <property type="molecule type" value="Genomic_DNA"/>
</dbReference>
<protein>
    <submittedName>
        <fullName evidence="1">Response regulator</fullName>
    </submittedName>
</protein>
<accession>A0ACC7NTM0</accession>
<keyword evidence="2" id="KW-1185">Reference proteome</keyword>
<reference evidence="1" key="1">
    <citation type="submission" date="2024-12" db="EMBL/GenBank/DDBJ databases">
        <authorList>
            <person name="Wu N."/>
        </authorList>
    </citation>
    <scope>NUCLEOTIDE SEQUENCE</scope>
    <source>
        <strain evidence="1">P15</strain>
    </source>
</reference>
<comment type="caution">
    <text evidence="1">The sequence shown here is derived from an EMBL/GenBank/DDBJ whole genome shotgun (WGS) entry which is preliminary data.</text>
</comment>
<organism evidence="1 2">
    <name type="scientific">Paenibacillus mesotrionivorans</name>
    <dbReference type="NCBI Taxonomy" id="3160968"/>
    <lineage>
        <taxon>Bacteria</taxon>
        <taxon>Bacillati</taxon>
        <taxon>Bacillota</taxon>
        <taxon>Bacilli</taxon>
        <taxon>Bacillales</taxon>
        <taxon>Paenibacillaceae</taxon>
        <taxon>Paenibacillus</taxon>
    </lineage>
</organism>
<proteinExistence type="predicted"/>
<name>A0ACC7NTM0_9BACL</name>